<evidence type="ECO:0000313" key="3">
    <source>
        <dbReference type="Proteomes" id="UP000323506"/>
    </source>
</evidence>
<gene>
    <name evidence="2" type="ORF">ES288_D02G116600v1</name>
</gene>
<dbReference type="EMBL" id="CM017702">
    <property type="protein sequence ID" value="TYG79128.1"/>
    <property type="molecule type" value="Genomic_DNA"/>
</dbReference>
<accession>A0A5D2DDG7</accession>
<dbReference type="Proteomes" id="UP000323506">
    <property type="component" value="Chromosome D02"/>
</dbReference>
<name>A0A5D2DDG7_GOSDA</name>
<protein>
    <submittedName>
        <fullName evidence="2">Uncharacterized protein</fullName>
    </submittedName>
</protein>
<proteinExistence type="predicted"/>
<evidence type="ECO:0000313" key="2">
    <source>
        <dbReference type="EMBL" id="TYG79128.1"/>
    </source>
</evidence>
<dbReference type="AlphaFoldDB" id="A0A5D2DDG7"/>
<evidence type="ECO:0000256" key="1">
    <source>
        <dbReference type="SAM" id="Phobius"/>
    </source>
</evidence>
<organism evidence="2 3">
    <name type="scientific">Gossypium darwinii</name>
    <name type="common">Darwin's cotton</name>
    <name type="synonym">Gossypium barbadense var. darwinii</name>
    <dbReference type="NCBI Taxonomy" id="34276"/>
    <lineage>
        <taxon>Eukaryota</taxon>
        <taxon>Viridiplantae</taxon>
        <taxon>Streptophyta</taxon>
        <taxon>Embryophyta</taxon>
        <taxon>Tracheophyta</taxon>
        <taxon>Spermatophyta</taxon>
        <taxon>Magnoliopsida</taxon>
        <taxon>eudicotyledons</taxon>
        <taxon>Gunneridae</taxon>
        <taxon>Pentapetalae</taxon>
        <taxon>rosids</taxon>
        <taxon>malvids</taxon>
        <taxon>Malvales</taxon>
        <taxon>Malvaceae</taxon>
        <taxon>Malvoideae</taxon>
        <taxon>Gossypium</taxon>
    </lineage>
</organism>
<sequence>MCLINQKINPRDPGFFLQPEVFFLLFLLHHWTIFFRLDLIFISNSFLSLTFQPRCFPLTFALKISLSSLLHTFQTIHNSVVAQLWMKNSCSTIQLSCST</sequence>
<keyword evidence="3" id="KW-1185">Reference proteome</keyword>
<keyword evidence="1" id="KW-1133">Transmembrane helix</keyword>
<reference evidence="2 3" key="1">
    <citation type="submission" date="2019-06" db="EMBL/GenBank/DDBJ databases">
        <title>WGS assembly of Gossypium darwinii.</title>
        <authorList>
            <person name="Chen Z.J."/>
            <person name="Sreedasyam A."/>
            <person name="Ando A."/>
            <person name="Song Q."/>
            <person name="De L."/>
            <person name="Hulse-Kemp A."/>
            <person name="Ding M."/>
            <person name="Ye W."/>
            <person name="Kirkbride R."/>
            <person name="Jenkins J."/>
            <person name="Plott C."/>
            <person name="Lovell J."/>
            <person name="Lin Y.-M."/>
            <person name="Vaughn R."/>
            <person name="Liu B."/>
            <person name="Li W."/>
            <person name="Simpson S."/>
            <person name="Scheffler B."/>
            <person name="Saski C."/>
            <person name="Grover C."/>
            <person name="Hu G."/>
            <person name="Conover J."/>
            <person name="Carlson J."/>
            <person name="Shu S."/>
            <person name="Boston L."/>
            <person name="Williams M."/>
            <person name="Peterson D."/>
            <person name="Mcgee K."/>
            <person name="Jones D."/>
            <person name="Wendel J."/>
            <person name="Stelly D."/>
            <person name="Grimwood J."/>
            <person name="Schmutz J."/>
        </authorList>
    </citation>
    <scope>NUCLEOTIDE SEQUENCE [LARGE SCALE GENOMIC DNA]</scope>
    <source>
        <strain evidence="2">1808015.09</strain>
    </source>
</reference>
<keyword evidence="1" id="KW-0812">Transmembrane</keyword>
<keyword evidence="1" id="KW-0472">Membrane</keyword>
<feature type="transmembrane region" description="Helical" evidence="1">
    <location>
        <begin position="21"/>
        <end position="42"/>
    </location>
</feature>